<dbReference type="Gene3D" id="3.40.50.150">
    <property type="entry name" value="Vaccinia Virus protein VP39"/>
    <property type="match status" value="1"/>
</dbReference>
<dbReference type="InterPro" id="IPR017804">
    <property type="entry name" value="MeTrfase_EgtD-like"/>
</dbReference>
<feature type="binding site" evidence="3">
    <location>
        <position position="269"/>
    </location>
    <ligand>
        <name>L-histidine</name>
        <dbReference type="ChEBI" id="CHEBI:57595"/>
    </ligand>
</feature>
<evidence type="ECO:0000256" key="1">
    <source>
        <dbReference type="ARBA" id="ARBA00022603"/>
    </source>
</evidence>
<keyword evidence="1 3" id="KW-0489">Methyltransferase</keyword>
<feature type="binding site" evidence="3">
    <location>
        <position position="136"/>
    </location>
    <ligand>
        <name>S-adenosyl-L-methionine</name>
        <dbReference type="ChEBI" id="CHEBI:59789"/>
    </ligand>
</feature>
<dbReference type="RefSeq" id="WP_091278480.1">
    <property type="nucleotide sequence ID" value="NZ_FAOZ01000011.1"/>
</dbReference>
<dbReference type="InterPro" id="IPR051128">
    <property type="entry name" value="EgtD_Methyltrsf_superfamily"/>
</dbReference>
<comment type="similarity">
    <text evidence="3">Belongs to the methyltransferase superfamily. EgtD family.</text>
</comment>
<comment type="catalytic activity">
    <reaction evidence="3">
        <text>L-histidine + 3 S-adenosyl-L-methionine = hercynine + 3 S-adenosyl-L-homocysteine + 3 H(+)</text>
        <dbReference type="Rhea" id="RHEA:38471"/>
        <dbReference type="ChEBI" id="CHEBI:15378"/>
        <dbReference type="ChEBI" id="CHEBI:15781"/>
        <dbReference type="ChEBI" id="CHEBI:57595"/>
        <dbReference type="ChEBI" id="CHEBI:57856"/>
        <dbReference type="ChEBI" id="CHEBI:59789"/>
        <dbReference type="EC" id="2.1.1.44"/>
    </reaction>
</comment>
<evidence type="ECO:0000259" key="5">
    <source>
        <dbReference type="Pfam" id="PF10017"/>
    </source>
</evidence>
<dbReference type="PANTHER" id="PTHR43397">
    <property type="entry name" value="ERGOTHIONEINE BIOSYNTHESIS PROTEIN 1"/>
    <property type="match status" value="1"/>
</dbReference>
<dbReference type="GO" id="GO:0052699">
    <property type="term" value="P:ergothioneine biosynthetic process"/>
    <property type="evidence" value="ECO:0007669"/>
    <property type="project" value="UniProtKB-UniRule"/>
</dbReference>
<evidence type="ECO:0000256" key="3">
    <source>
        <dbReference type="HAMAP-Rule" id="MF_02037"/>
    </source>
</evidence>
<dbReference type="UniPathway" id="UPA01014"/>
<feature type="binding site" evidence="3">
    <location>
        <begin position="345"/>
        <end position="347"/>
    </location>
    <ligand>
        <name>L-histidine</name>
        <dbReference type="ChEBI" id="CHEBI:57595"/>
    </ligand>
</feature>
<keyword evidence="2 3" id="KW-0808">Transferase</keyword>
<dbReference type="InterPro" id="IPR029063">
    <property type="entry name" value="SAM-dependent_MTases_sf"/>
</dbReference>
<feature type="binding site" evidence="3">
    <location>
        <position position="106"/>
    </location>
    <ligand>
        <name>L-histidine</name>
        <dbReference type="ChEBI" id="CHEBI:57595"/>
    </ligand>
</feature>
<dbReference type="InterPro" id="IPR019257">
    <property type="entry name" value="MeTrfase_dom"/>
</dbReference>
<dbReference type="Proteomes" id="UP000198802">
    <property type="component" value="Unassembled WGS sequence"/>
</dbReference>
<dbReference type="GO" id="GO:0052706">
    <property type="term" value="F:L-histidine N(alpha)-methyltransferase activity"/>
    <property type="evidence" value="ECO:0007669"/>
    <property type="project" value="UniProtKB-UniRule"/>
</dbReference>
<evidence type="ECO:0000313" key="6">
    <source>
        <dbReference type="EMBL" id="CUU57282.1"/>
    </source>
</evidence>
<feature type="binding site" evidence="3">
    <location>
        <begin position="191"/>
        <end position="192"/>
    </location>
    <ligand>
        <name>S-adenosyl-L-methionine</name>
        <dbReference type="ChEBI" id="CHEBI:59789"/>
    </ligand>
</feature>
<comment type="subunit">
    <text evidence="3">Monomer.</text>
</comment>
<dbReference type="NCBIfam" id="TIGR03438">
    <property type="entry name" value="egtD_ergothio"/>
    <property type="match status" value="1"/>
</dbReference>
<dbReference type="SUPFAM" id="SSF53335">
    <property type="entry name" value="S-adenosyl-L-methionine-dependent methyltransferases"/>
    <property type="match status" value="1"/>
</dbReference>
<dbReference type="InterPro" id="IPR032888">
    <property type="entry name" value="EgtD_Actinobacteria"/>
</dbReference>
<gene>
    <name evidence="3" type="primary">egtD</name>
    <name evidence="6" type="ORF">Ga0074812_111118</name>
</gene>
<dbReference type="EC" id="2.1.1.44" evidence="3"/>
<feature type="binding site" evidence="3">
    <location>
        <position position="142"/>
    </location>
    <ligand>
        <name>S-adenosyl-L-methionine</name>
        <dbReference type="ChEBI" id="CHEBI:59789"/>
    </ligand>
</feature>
<feature type="compositionally biased region" description="Low complexity" evidence="4">
    <location>
        <begin position="7"/>
        <end position="19"/>
    </location>
</feature>
<dbReference type="PIRSF" id="PIRSF018005">
    <property type="entry name" value="UCP018005"/>
    <property type="match status" value="1"/>
</dbReference>
<evidence type="ECO:0000313" key="7">
    <source>
        <dbReference type="Proteomes" id="UP000198802"/>
    </source>
</evidence>
<reference evidence="7" key="1">
    <citation type="submission" date="2015-11" db="EMBL/GenBank/DDBJ databases">
        <authorList>
            <person name="Varghese N."/>
        </authorList>
    </citation>
    <scope>NUCLEOTIDE SEQUENCE [LARGE SCALE GENOMIC DNA]</scope>
    <source>
        <strain evidence="7">DSM 45899</strain>
    </source>
</reference>
<keyword evidence="3" id="KW-0949">S-adenosyl-L-methionine</keyword>
<dbReference type="InterPro" id="IPR035094">
    <property type="entry name" value="EgtD"/>
</dbReference>
<dbReference type="PANTHER" id="PTHR43397:SF1">
    <property type="entry name" value="ERGOTHIONEINE BIOSYNTHESIS PROTEIN 1"/>
    <property type="match status" value="1"/>
</dbReference>
<dbReference type="GO" id="GO:0008276">
    <property type="term" value="F:protein methyltransferase activity"/>
    <property type="evidence" value="ECO:0007669"/>
    <property type="project" value="InterPro"/>
</dbReference>
<evidence type="ECO:0000256" key="2">
    <source>
        <dbReference type="ARBA" id="ARBA00022679"/>
    </source>
</evidence>
<feature type="binding site" evidence="3">
    <location>
        <position position="163"/>
    </location>
    <ligand>
        <name>S-adenosyl-L-methionine</name>
        <dbReference type="ChEBI" id="CHEBI:59789"/>
    </ligand>
</feature>
<sequence length="385" mass="40919">MTSRTPATATGARGSAFAGASGGDPSGIRDEPTRPQDATANGLGSGSVPVTGITVTRHLAAAERHASLTADVRAGLTANPRELPPKWFYDATGSLLFDRITRLPEYYPTRREHAVLAANAARIATACPATTLIELGSGTSEKTRLLLDALRNAGVLRRFVPFDVDEETLLRAGQEILRSYPGTSVHAVVGDFERHLAFLPGSASGDSGSAGGVAADRRLVAFLGGTIGNLRPETRGTFLRALRDQFHDGDALLLGTDLVKDPARLVAAYDDSAGVTAAFNRNVLSVINRELDADFDLRGFAHVAAWDPENSWIEMRLRSVREQEVSVRALGLVTRFGADEQMRTEISAKFTLEGIRAELAAAGLGTSAQWTDPDGDFALTLAVPA</sequence>
<feature type="domain" description="Histidine-specific methyltransferase SAM-dependent" evidence="5">
    <location>
        <begin position="69"/>
        <end position="382"/>
    </location>
</feature>
<protein>
    <recommendedName>
        <fullName evidence="3">Histidine N-alpha-methyltransferase</fullName>
        <ecNumber evidence="3">2.1.1.44</ecNumber>
    </recommendedName>
    <alternativeName>
        <fullName evidence="3">Histidine trimethyltransferase</fullName>
    </alternativeName>
</protein>
<organism evidence="6 7">
    <name type="scientific">Parafrankia irregularis</name>
    <dbReference type="NCBI Taxonomy" id="795642"/>
    <lineage>
        <taxon>Bacteria</taxon>
        <taxon>Bacillati</taxon>
        <taxon>Actinomycetota</taxon>
        <taxon>Actinomycetes</taxon>
        <taxon>Frankiales</taxon>
        <taxon>Frankiaceae</taxon>
        <taxon>Parafrankia</taxon>
    </lineage>
</organism>
<comment type="pathway">
    <text evidence="3">Amino-acid biosynthesis; ergothioneine biosynthesis.</text>
</comment>
<dbReference type="EMBL" id="FAOZ01000011">
    <property type="protein sequence ID" value="CUU57282.1"/>
    <property type="molecule type" value="Genomic_DNA"/>
</dbReference>
<proteinExistence type="inferred from homology"/>
<dbReference type="HAMAP" id="MF_02037">
    <property type="entry name" value="EgtD"/>
    <property type="match status" value="1"/>
</dbReference>
<accession>A0A0S4QQH6</accession>
<dbReference type="AlphaFoldDB" id="A0A0S4QQH6"/>
<dbReference type="Pfam" id="PF10017">
    <property type="entry name" value="Methyltransf_33"/>
    <property type="match status" value="1"/>
</dbReference>
<dbReference type="GO" id="GO:0032259">
    <property type="term" value="P:methylation"/>
    <property type="evidence" value="ECO:0007669"/>
    <property type="project" value="UniProtKB-KW"/>
</dbReference>
<name>A0A0S4QQH6_9ACTN</name>
<keyword evidence="7" id="KW-1185">Reference proteome</keyword>
<evidence type="ECO:0000256" key="4">
    <source>
        <dbReference type="SAM" id="MobiDB-lite"/>
    </source>
</evidence>
<feature type="region of interest" description="Disordered" evidence="4">
    <location>
        <begin position="1"/>
        <end position="49"/>
    </location>
</feature>
<comment type="function">
    <text evidence="3">Catalyzes the SAM-dependent triple methylation of the alpha-amino group of histidine to form hercynine, a step in the biosynthesis pathway of ergothioneine.</text>
</comment>
<feature type="binding site" evidence="3">
    <location>
        <position position="229"/>
    </location>
    <ligand>
        <name>L-histidine</name>
        <dbReference type="ChEBI" id="CHEBI:57595"/>
    </ligand>
</feature>